<comment type="caution">
    <text evidence="1">The sequence shown here is derived from an EMBL/GenBank/DDBJ whole genome shotgun (WGS) entry which is preliminary data.</text>
</comment>
<dbReference type="RefSeq" id="WP_009233459.1">
    <property type="nucleotide sequence ID" value="NZ_JASPFB010000011.1"/>
</dbReference>
<dbReference type="PANTHER" id="PTHR40037:SF1">
    <property type="entry name" value="PHOSPHOESTERASE SAOUHSC_00951-RELATED"/>
    <property type="match status" value="1"/>
</dbReference>
<dbReference type="InterPro" id="IPR009097">
    <property type="entry name" value="Cyclic_Pdiesterase"/>
</dbReference>
<dbReference type="Gene3D" id="3.90.1140.10">
    <property type="entry name" value="Cyclic phosphodiesterase"/>
    <property type="match status" value="1"/>
</dbReference>
<proteinExistence type="predicted"/>
<evidence type="ECO:0000313" key="2">
    <source>
        <dbReference type="Proteomes" id="UP000319010"/>
    </source>
</evidence>
<dbReference type="AlphaFoldDB" id="A0A508A4X6"/>
<organism evidence="1 2">
    <name type="scientific">Actinomyces johnsonii</name>
    <dbReference type="NCBI Taxonomy" id="544581"/>
    <lineage>
        <taxon>Bacteria</taxon>
        <taxon>Bacillati</taxon>
        <taxon>Actinomycetota</taxon>
        <taxon>Actinomycetes</taxon>
        <taxon>Actinomycetales</taxon>
        <taxon>Actinomycetaceae</taxon>
        <taxon>Actinomyces</taxon>
    </lineage>
</organism>
<dbReference type="EMBL" id="VICB01000001">
    <property type="protein sequence ID" value="TQD44990.1"/>
    <property type="molecule type" value="Genomic_DNA"/>
</dbReference>
<gene>
    <name evidence="1" type="ORF">FK256_00350</name>
</gene>
<keyword evidence="1" id="KW-0436">Ligase</keyword>
<reference evidence="1 2" key="1">
    <citation type="submission" date="2019-06" db="EMBL/GenBank/DDBJ databases">
        <title>Draft genome sequence of Actinomyces johnsonii CCUG 34287T.</title>
        <authorList>
            <person name="Salva-Serra F."/>
            <person name="Cardew S."/>
            <person name="Moore E."/>
        </authorList>
    </citation>
    <scope>NUCLEOTIDE SEQUENCE [LARGE SCALE GENOMIC DNA]</scope>
    <source>
        <strain evidence="1 2">CCUG 34287</strain>
    </source>
</reference>
<sequence>MQIPAPDAHQCVIGVAIALPSHYAAQVRAVREAAGDPMADVVPPHITLLPPTAVDVDSLDEVMRHLRNVAAGTQPFDVRLDQVGTFRPVSPVVYLGLRSGAQECDRLQMRVRDRRGPLARSLSFPFHPHVTLAHEVADEDLDLAAREGAELVMDFTVTKLHLYRHLERSLQPGRTDVEGAWEVAAAFAFGGSLVSVAETAEVGEVTGVPAASAPETTPVVSV</sequence>
<dbReference type="InterPro" id="IPR050580">
    <property type="entry name" value="2H_phosphoesterase_YjcG-like"/>
</dbReference>
<dbReference type="Pfam" id="PF13563">
    <property type="entry name" value="2_5_RNA_ligase2"/>
    <property type="match status" value="1"/>
</dbReference>
<dbReference type="GO" id="GO:0016874">
    <property type="term" value="F:ligase activity"/>
    <property type="evidence" value="ECO:0007669"/>
    <property type="project" value="UniProtKB-KW"/>
</dbReference>
<name>A0A508A4X6_9ACTO</name>
<dbReference type="Proteomes" id="UP000319010">
    <property type="component" value="Unassembled WGS sequence"/>
</dbReference>
<dbReference type="PANTHER" id="PTHR40037">
    <property type="entry name" value="PHOSPHOESTERASE YJCG-RELATED"/>
    <property type="match status" value="1"/>
</dbReference>
<dbReference type="SUPFAM" id="SSF55144">
    <property type="entry name" value="LigT-like"/>
    <property type="match status" value="1"/>
</dbReference>
<accession>A0A508A4X6</accession>
<protein>
    <submittedName>
        <fullName evidence="1">2'-5' RNA ligase family protein</fullName>
    </submittedName>
</protein>
<evidence type="ECO:0000313" key="1">
    <source>
        <dbReference type="EMBL" id="TQD44990.1"/>
    </source>
</evidence>